<gene>
    <name evidence="3" type="ORF">GBAR_LOCUS27548</name>
</gene>
<dbReference type="PANTHER" id="PTHR11232:SF74">
    <property type="entry name" value="PTB DOMAIN-CONTAINING ADAPTER PROTEIN CED-6-LIKE PROTEIN"/>
    <property type="match status" value="1"/>
</dbReference>
<reference evidence="3" key="1">
    <citation type="submission" date="2023-03" db="EMBL/GenBank/DDBJ databases">
        <authorList>
            <person name="Steffen K."/>
            <person name="Cardenas P."/>
        </authorList>
    </citation>
    <scope>NUCLEOTIDE SEQUENCE</scope>
</reference>
<dbReference type="InterPro" id="IPR006020">
    <property type="entry name" value="PTB/PI_dom"/>
</dbReference>
<dbReference type="InterPro" id="IPR011993">
    <property type="entry name" value="PH-like_dom_sf"/>
</dbReference>
<feature type="compositionally biased region" description="Low complexity" evidence="1">
    <location>
        <begin position="246"/>
        <end position="259"/>
    </location>
</feature>
<protein>
    <submittedName>
        <fullName evidence="3">Low density lipoprotein receptor adapter protein 1</fullName>
    </submittedName>
</protein>
<evidence type="ECO:0000259" key="2">
    <source>
        <dbReference type="PROSITE" id="PS01179"/>
    </source>
</evidence>
<feature type="region of interest" description="Disordered" evidence="1">
    <location>
        <begin position="178"/>
        <end position="266"/>
    </location>
</feature>
<dbReference type="InterPro" id="IPR051133">
    <property type="entry name" value="Adapter_Engulfment-Domain"/>
</dbReference>
<keyword evidence="3" id="KW-0675">Receptor</keyword>
<dbReference type="PANTHER" id="PTHR11232">
    <property type="entry name" value="PHOSPHOTYROSINE INTERACTION DOMAIN-CONTAINING FAMILY MEMBER"/>
    <property type="match status" value="1"/>
</dbReference>
<feature type="compositionally biased region" description="Low complexity" evidence="1">
    <location>
        <begin position="194"/>
        <end position="205"/>
    </location>
</feature>
<dbReference type="SMART" id="SM00462">
    <property type="entry name" value="PTB"/>
    <property type="match status" value="1"/>
</dbReference>
<name>A0AA35TLG2_GEOBA</name>
<proteinExistence type="predicted"/>
<dbReference type="PROSITE" id="PS01179">
    <property type="entry name" value="PID"/>
    <property type="match status" value="1"/>
</dbReference>
<dbReference type="SUPFAM" id="SSF50729">
    <property type="entry name" value="PH domain-like"/>
    <property type="match status" value="1"/>
</dbReference>
<comment type="caution">
    <text evidence="3">The sequence shown here is derived from an EMBL/GenBank/DDBJ whole genome shotgun (WGS) entry which is preliminary data.</text>
</comment>
<evidence type="ECO:0000256" key="1">
    <source>
        <dbReference type="SAM" id="MobiDB-lite"/>
    </source>
</evidence>
<sequence length="365" mass="40156">MDHLKAVGKAIKNSPRALRKKFVHVDHHEHLDEDWYHSEDPVNAGVTFFVKYLGCTGVTRTHGTGSTDEAVKTIVQDAKARGGKLQKVQITVSSKFVRLIDVQLQMKLDELPLYRVSYCTVDPYYDKVFCYISRNAETKGLECHAFLCTKKSKAEAITLTVAQAFNIAFERWQASKKRAAQKAPSTGIDIGDRATATTASKAADTPNGTSGAARKTTPPIQVATPTLAPPPSNSKRVTPSPPPPNTNNDPVLNIDVTAPTNPPPPVVYHVPVERRSSRDDSHLNIGPLAVKSTIAKAVSLDYLQLEDNFDMEFTRLAEARSNPRLPIGDHIRSSRFEDDVAGFLQGERSSKDVMQTRSVDDLLDL</sequence>
<feature type="domain" description="PID" evidence="2">
    <location>
        <begin position="45"/>
        <end position="171"/>
    </location>
</feature>
<accession>A0AA35TLG2</accession>
<evidence type="ECO:0000313" key="4">
    <source>
        <dbReference type="Proteomes" id="UP001174909"/>
    </source>
</evidence>
<evidence type="ECO:0000313" key="3">
    <source>
        <dbReference type="EMBL" id="CAI8050087.1"/>
    </source>
</evidence>
<dbReference type="Proteomes" id="UP001174909">
    <property type="component" value="Unassembled WGS sequence"/>
</dbReference>
<keyword evidence="4" id="KW-1185">Reference proteome</keyword>
<dbReference type="CDD" id="cd13159">
    <property type="entry name" value="PTB_LDLRAP-mammal-like"/>
    <property type="match status" value="1"/>
</dbReference>
<dbReference type="EMBL" id="CASHTH010003834">
    <property type="protein sequence ID" value="CAI8050087.1"/>
    <property type="molecule type" value="Genomic_DNA"/>
</dbReference>
<dbReference type="Pfam" id="PF00640">
    <property type="entry name" value="PID"/>
    <property type="match status" value="1"/>
</dbReference>
<organism evidence="3 4">
    <name type="scientific">Geodia barretti</name>
    <name type="common">Barrett's horny sponge</name>
    <dbReference type="NCBI Taxonomy" id="519541"/>
    <lineage>
        <taxon>Eukaryota</taxon>
        <taxon>Metazoa</taxon>
        <taxon>Porifera</taxon>
        <taxon>Demospongiae</taxon>
        <taxon>Heteroscleromorpha</taxon>
        <taxon>Tetractinellida</taxon>
        <taxon>Astrophorina</taxon>
        <taxon>Geodiidae</taxon>
        <taxon>Geodia</taxon>
    </lineage>
</organism>
<dbReference type="AlphaFoldDB" id="A0AA35TLG2"/>
<dbReference type="Gene3D" id="2.30.29.30">
    <property type="entry name" value="Pleckstrin-homology domain (PH domain)/Phosphotyrosine-binding domain (PTB)"/>
    <property type="match status" value="1"/>
</dbReference>
<keyword evidence="3" id="KW-0449">Lipoprotein</keyword>